<reference evidence="1 2" key="1">
    <citation type="submission" date="2015-06" db="EMBL/GenBank/DDBJ databases">
        <authorList>
            <person name="Ju K.-S."/>
            <person name="Doroghazi J.R."/>
            <person name="Metcalf W.W."/>
        </authorList>
    </citation>
    <scope>NUCLEOTIDE SEQUENCE [LARGE SCALE GENOMIC DNA]</scope>
    <source>
        <strain evidence="1 2">NRRL 3414</strain>
    </source>
</reference>
<organism evidence="1 2">
    <name type="scientific">Streptomyces viridochromogenes</name>
    <dbReference type="NCBI Taxonomy" id="1938"/>
    <lineage>
        <taxon>Bacteria</taxon>
        <taxon>Bacillati</taxon>
        <taxon>Actinomycetota</taxon>
        <taxon>Actinomycetes</taxon>
        <taxon>Kitasatosporales</taxon>
        <taxon>Streptomycetaceae</taxon>
        <taxon>Streptomyces</taxon>
    </lineage>
</organism>
<gene>
    <name evidence="1" type="ORF">ACM01_15070</name>
</gene>
<dbReference type="RefSeq" id="WP_048581712.1">
    <property type="nucleotide sequence ID" value="NZ_LFNT01000014.1"/>
</dbReference>
<protein>
    <submittedName>
        <fullName evidence="1">Uncharacterized protein</fullName>
    </submittedName>
</protein>
<sequence>MTTWDNAVVLDGFLDEEAMPGERDDTARFRIHLTTDEDLVDEAVLPCVVADPALADSVLHELKRGDLLRVTGHLRLPQTTDGALWVEVHAIDALYPTLLPDLADAEATPFIERYASYVVIYDPDGLTHVWHETGEQVGATEDPSTISDLIYAYEHPATSGETGGTT</sequence>
<dbReference type="Proteomes" id="UP000037432">
    <property type="component" value="Unassembled WGS sequence"/>
</dbReference>
<name>A0A0J8C8L6_STRVR</name>
<evidence type="ECO:0000313" key="1">
    <source>
        <dbReference type="EMBL" id="KMS74235.1"/>
    </source>
</evidence>
<evidence type="ECO:0000313" key="2">
    <source>
        <dbReference type="Proteomes" id="UP000037432"/>
    </source>
</evidence>
<dbReference type="AlphaFoldDB" id="A0A0J8C8L6"/>
<proteinExistence type="predicted"/>
<accession>A0A0J8C8L6</accession>
<dbReference type="EMBL" id="LFNT01000014">
    <property type="protein sequence ID" value="KMS74235.1"/>
    <property type="molecule type" value="Genomic_DNA"/>
</dbReference>
<comment type="caution">
    <text evidence="1">The sequence shown here is derived from an EMBL/GenBank/DDBJ whole genome shotgun (WGS) entry which is preliminary data.</text>
</comment>
<dbReference type="PATRIC" id="fig|1938.3.peg.8598"/>
<dbReference type="OrthoDB" id="4130364at2"/>